<evidence type="ECO:0000313" key="3">
    <source>
        <dbReference type="Proteomes" id="UP001500552"/>
    </source>
</evidence>
<dbReference type="EMBL" id="BAABHC010000010">
    <property type="protein sequence ID" value="GAA4431357.1"/>
    <property type="molecule type" value="Genomic_DNA"/>
</dbReference>
<evidence type="ECO:0000256" key="1">
    <source>
        <dbReference type="SAM" id="MobiDB-lite"/>
    </source>
</evidence>
<reference evidence="3" key="1">
    <citation type="journal article" date="2019" name="Int. J. Syst. Evol. Microbiol.">
        <title>The Global Catalogue of Microorganisms (GCM) 10K type strain sequencing project: providing services to taxonomists for standard genome sequencing and annotation.</title>
        <authorList>
            <consortium name="The Broad Institute Genomics Platform"/>
            <consortium name="The Broad Institute Genome Sequencing Center for Infectious Disease"/>
            <person name="Wu L."/>
            <person name="Ma J."/>
        </authorList>
    </citation>
    <scope>NUCLEOTIDE SEQUENCE [LARGE SCALE GENOMIC DNA]</scope>
    <source>
        <strain evidence="3">JCM 17926</strain>
    </source>
</reference>
<accession>A0ABP8LMS3</accession>
<name>A0ABP8LMS3_9BACT</name>
<sequence>MNEETTPPAQDDPFSTPRPCGGSLNRPFDAAPLLRAVMADDGPSGLAESLDQAYTTLAEYLAGDPGTAGERYAHALYDLRRVRNALLQGGGWLRLKG</sequence>
<comment type="caution">
    <text evidence="2">The sequence shown here is derived from an EMBL/GenBank/DDBJ whole genome shotgun (WGS) entry which is preliminary data.</text>
</comment>
<gene>
    <name evidence="2" type="ORF">GCM10023188_18810</name>
</gene>
<keyword evidence="3" id="KW-1185">Reference proteome</keyword>
<proteinExistence type="predicted"/>
<evidence type="ECO:0000313" key="2">
    <source>
        <dbReference type="EMBL" id="GAA4431357.1"/>
    </source>
</evidence>
<dbReference type="RefSeq" id="WP_345158560.1">
    <property type="nucleotide sequence ID" value="NZ_BAABHC010000010.1"/>
</dbReference>
<protein>
    <submittedName>
        <fullName evidence="2">Uncharacterized protein</fullName>
    </submittedName>
</protein>
<organism evidence="2 3">
    <name type="scientific">Pontibacter saemangeumensis</name>
    <dbReference type="NCBI Taxonomy" id="1084525"/>
    <lineage>
        <taxon>Bacteria</taxon>
        <taxon>Pseudomonadati</taxon>
        <taxon>Bacteroidota</taxon>
        <taxon>Cytophagia</taxon>
        <taxon>Cytophagales</taxon>
        <taxon>Hymenobacteraceae</taxon>
        <taxon>Pontibacter</taxon>
    </lineage>
</organism>
<dbReference type="Proteomes" id="UP001500552">
    <property type="component" value="Unassembled WGS sequence"/>
</dbReference>
<feature type="region of interest" description="Disordered" evidence="1">
    <location>
        <begin position="1"/>
        <end position="25"/>
    </location>
</feature>